<reference evidence="1 2" key="1">
    <citation type="submission" date="2018-06" db="EMBL/GenBank/DDBJ databases">
        <title>The Genome of Cuscuta australis (Dodder) Provides Insight into the Evolution of Plant Parasitism.</title>
        <authorList>
            <person name="Liu H."/>
        </authorList>
    </citation>
    <scope>NUCLEOTIDE SEQUENCE [LARGE SCALE GENOMIC DNA]</scope>
    <source>
        <strain evidence="2">cv. Yunnan</strain>
        <tissue evidence="1">Vines</tissue>
    </source>
</reference>
<sequence length="45" mass="5358">MHLLLEQQPHIIFQCLPVGYLINRMKLVWKRTRELIAQKAQANQS</sequence>
<proteinExistence type="predicted"/>
<comment type="caution">
    <text evidence="1">The sequence shown here is derived from an EMBL/GenBank/DDBJ whole genome shotgun (WGS) entry which is preliminary data.</text>
</comment>
<organism evidence="1 2">
    <name type="scientific">Cuscuta australis</name>
    <dbReference type="NCBI Taxonomy" id="267555"/>
    <lineage>
        <taxon>Eukaryota</taxon>
        <taxon>Viridiplantae</taxon>
        <taxon>Streptophyta</taxon>
        <taxon>Embryophyta</taxon>
        <taxon>Tracheophyta</taxon>
        <taxon>Spermatophyta</taxon>
        <taxon>Magnoliopsida</taxon>
        <taxon>eudicotyledons</taxon>
        <taxon>Gunneridae</taxon>
        <taxon>Pentapetalae</taxon>
        <taxon>asterids</taxon>
        <taxon>lamiids</taxon>
        <taxon>Solanales</taxon>
        <taxon>Convolvulaceae</taxon>
        <taxon>Cuscuteae</taxon>
        <taxon>Cuscuta</taxon>
        <taxon>Cuscuta subgen. Grammica</taxon>
        <taxon>Cuscuta sect. Cleistogrammica</taxon>
    </lineage>
</organism>
<name>A0A328DUX6_9ASTE</name>
<evidence type="ECO:0000313" key="1">
    <source>
        <dbReference type="EMBL" id="RAL47921.1"/>
    </source>
</evidence>
<gene>
    <name evidence="1" type="ORF">DM860_017399</name>
</gene>
<protein>
    <submittedName>
        <fullName evidence="1">Uncharacterized protein</fullName>
    </submittedName>
</protein>
<accession>A0A328DUX6</accession>
<evidence type="ECO:0000313" key="2">
    <source>
        <dbReference type="Proteomes" id="UP000249390"/>
    </source>
</evidence>
<keyword evidence="2" id="KW-1185">Reference proteome</keyword>
<dbReference type="EMBL" id="NQVE01000107">
    <property type="protein sequence ID" value="RAL47921.1"/>
    <property type="molecule type" value="Genomic_DNA"/>
</dbReference>
<dbReference type="AlphaFoldDB" id="A0A328DUX6"/>
<dbReference type="Proteomes" id="UP000249390">
    <property type="component" value="Unassembled WGS sequence"/>
</dbReference>